<dbReference type="Gene3D" id="3.30.70.20">
    <property type="match status" value="1"/>
</dbReference>
<dbReference type="PANTHER" id="PTHR11493:SF54">
    <property type="entry name" value="ANAEROBIC SULFITE REDUCTASE SUBUNIT C"/>
    <property type="match status" value="1"/>
</dbReference>
<dbReference type="Gene3D" id="3.30.413.10">
    <property type="entry name" value="Sulfite Reductase Hemoprotein, domain 1"/>
    <property type="match status" value="1"/>
</dbReference>
<dbReference type="EC" id="1.8.1.-" evidence="6"/>
<dbReference type="InterPro" id="IPR005117">
    <property type="entry name" value="NiRdtase/SiRdtase_haem-b_fer"/>
</dbReference>
<dbReference type="GO" id="GO:0000103">
    <property type="term" value="P:sulfate assimilation"/>
    <property type="evidence" value="ECO:0007669"/>
    <property type="project" value="TreeGrafter"/>
</dbReference>
<accession>A0A1S8N290</accession>
<dbReference type="AlphaFoldDB" id="A0A1S8N290"/>
<dbReference type="InterPro" id="IPR036136">
    <property type="entry name" value="Nit/Sulf_reduc_fer-like_dom_sf"/>
</dbReference>
<keyword evidence="4" id="KW-0411">Iron-sulfur</keyword>
<name>A0A1S8N290_CLOSA</name>
<evidence type="ECO:0000256" key="1">
    <source>
        <dbReference type="ARBA" id="ARBA00022485"/>
    </source>
</evidence>
<comment type="caution">
    <text evidence="6">The sequence shown here is derived from an EMBL/GenBank/DDBJ whole genome shotgun (WGS) entry which is preliminary data.</text>
</comment>
<dbReference type="Pfam" id="PF03460">
    <property type="entry name" value="NIR_SIR_ferr"/>
    <property type="match status" value="1"/>
</dbReference>
<dbReference type="InterPro" id="IPR045169">
    <property type="entry name" value="NO2/SO3_Rdtase_4Fe4S_prot"/>
</dbReference>
<feature type="domain" description="4Fe-4S ferredoxin-type" evidence="5">
    <location>
        <begin position="156"/>
        <end position="184"/>
    </location>
</feature>
<dbReference type="InterPro" id="IPR017896">
    <property type="entry name" value="4Fe4S_Fe-S-bd"/>
</dbReference>
<gene>
    <name evidence="6" type="primary">asrC_1</name>
    <name evidence="6" type="ORF">CLOSAC_31090</name>
</gene>
<dbReference type="GO" id="GO:0050311">
    <property type="term" value="F:sulfite reductase (ferredoxin) activity"/>
    <property type="evidence" value="ECO:0007669"/>
    <property type="project" value="TreeGrafter"/>
</dbReference>
<dbReference type="GO" id="GO:0020037">
    <property type="term" value="F:heme binding"/>
    <property type="evidence" value="ECO:0007669"/>
    <property type="project" value="InterPro"/>
</dbReference>
<dbReference type="Gene3D" id="3.30.70.3340">
    <property type="match status" value="1"/>
</dbReference>
<dbReference type="InterPro" id="IPR006067">
    <property type="entry name" value="NO2/SO3_Rdtase_4Fe4S_dom"/>
</dbReference>
<organism evidence="6 7">
    <name type="scientific">Clostridium saccharobutylicum</name>
    <dbReference type="NCBI Taxonomy" id="169679"/>
    <lineage>
        <taxon>Bacteria</taxon>
        <taxon>Bacillati</taxon>
        <taxon>Bacillota</taxon>
        <taxon>Clostridia</taxon>
        <taxon>Eubacteriales</taxon>
        <taxon>Clostridiaceae</taxon>
        <taxon>Clostridium</taxon>
    </lineage>
</organism>
<dbReference type="SUPFAM" id="SSF56014">
    <property type="entry name" value="Nitrite and sulphite reductase 4Fe-4S domain-like"/>
    <property type="match status" value="1"/>
</dbReference>
<evidence type="ECO:0000259" key="5">
    <source>
        <dbReference type="PROSITE" id="PS51379"/>
    </source>
</evidence>
<dbReference type="Pfam" id="PF01077">
    <property type="entry name" value="NIR_SIR"/>
    <property type="match status" value="1"/>
</dbReference>
<dbReference type="GO" id="GO:0051539">
    <property type="term" value="F:4 iron, 4 sulfur cluster binding"/>
    <property type="evidence" value="ECO:0007669"/>
    <property type="project" value="UniProtKB-KW"/>
</dbReference>
<evidence type="ECO:0000313" key="7">
    <source>
        <dbReference type="Proteomes" id="UP000191154"/>
    </source>
</evidence>
<dbReference type="InterPro" id="IPR017900">
    <property type="entry name" value="4Fe4S_Fe_S_CS"/>
</dbReference>
<dbReference type="RefSeq" id="WP_077866185.1">
    <property type="nucleotide sequence ID" value="NZ_LZYZ01000006.1"/>
</dbReference>
<dbReference type="EMBL" id="LZYZ01000006">
    <property type="protein sequence ID" value="OOM10488.1"/>
    <property type="molecule type" value="Genomic_DNA"/>
</dbReference>
<dbReference type="SUPFAM" id="SSF54862">
    <property type="entry name" value="4Fe-4S ferredoxins"/>
    <property type="match status" value="1"/>
</dbReference>
<dbReference type="Pfam" id="PF00037">
    <property type="entry name" value="Fer4"/>
    <property type="match status" value="1"/>
</dbReference>
<dbReference type="PROSITE" id="PS00198">
    <property type="entry name" value="4FE4S_FER_1"/>
    <property type="match status" value="1"/>
</dbReference>
<evidence type="ECO:0000256" key="4">
    <source>
        <dbReference type="ARBA" id="ARBA00023014"/>
    </source>
</evidence>
<dbReference type="GO" id="GO:0016002">
    <property type="term" value="F:sulfite reductase activity"/>
    <property type="evidence" value="ECO:0007669"/>
    <property type="project" value="TreeGrafter"/>
</dbReference>
<dbReference type="STRING" id="169679.CSACC_22100"/>
<dbReference type="InterPro" id="IPR045854">
    <property type="entry name" value="NO2/SO3_Rdtase_4Fe4S_sf"/>
</dbReference>
<sequence>MNKEELRLLKLEGYMRQEDKEHFSLRVMTTAGNLTSDQVRCLSDIADMYGKGYMGFTTRQCIEIPWIKEELIPQVKRRIAEAGLKTGGTGFTVVGVAGCKGSICKYGLIDSQEIARKLDEKFLGMELPGKFKIGITACPNNCVKAPISDLGFMAQNEPKVEIDTCKGCKICERTCKVKAIEIVDKKAVINYDKCLSCGQCIKNCPFKAMKLEKEGIVMYIGGKFGRDIRLGNRVIRYVNVDEIESLSEKVINYYKESGKKGERLGKTIDRLGIDSIKKALDLEIN</sequence>
<dbReference type="SUPFAM" id="SSF55124">
    <property type="entry name" value="Nitrite/Sulfite reductase N-terminal domain-like"/>
    <property type="match status" value="1"/>
</dbReference>
<dbReference type="GO" id="GO:0009337">
    <property type="term" value="C:sulfite reductase complex (NADPH)"/>
    <property type="evidence" value="ECO:0007669"/>
    <property type="project" value="TreeGrafter"/>
</dbReference>
<evidence type="ECO:0000313" key="6">
    <source>
        <dbReference type="EMBL" id="OOM10488.1"/>
    </source>
</evidence>
<reference evidence="6 7" key="1">
    <citation type="submission" date="2016-05" db="EMBL/GenBank/DDBJ databases">
        <title>Microbial solvent formation.</title>
        <authorList>
            <person name="Poehlein A."/>
            <person name="Montoya Solano J.D."/>
            <person name="Flitsch S."/>
            <person name="Krabben P."/>
            <person name="Duerre P."/>
            <person name="Daniel R."/>
        </authorList>
    </citation>
    <scope>NUCLEOTIDE SEQUENCE [LARGE SCALE GENOMIC DNA]</scope>
    <source>
        <strain evidence="6 7">L1-8</strain>
    </source>
</reference>
<keyword evidence="2" id="KW-0479">Metal-binding</keyword>
<dbReference type="Proteomes" id="UP000191154">
    <property type="component" value="Unassembled WGS sequence"/>
</dbReference>
<proteinExistence type="predicted"/>
<evidence type="ECO:0000256" key="2">
    <source>
        <dbReference type="ARBA" id="ARBA00022723"/>
    </source>
</evidence>
<dbReference type="PANTHER" id="PTHR11493">
    <property type="entry name" value="SULFITE REDUCTASE [NADPH] SUBUNIT BETA-RELATED"/>
    <property type="match status" value="1"/>
</dbReference>
<keyword evidence="1" id="KW-0004">4Fe-4S</keyword>
<keyword evidence="6" id="KW-0560">Oxidoreductase</keyword>
<protein>
    <submittedName>
        <fullName evidence="6">Anaerobic sulfite reductase subunit C</fullName>
        <ecNumber evidence="6">1.8.1.-</ecNumber>
    </submittedName>
</protein>
<keyword evidence="3" id="KW-0408">Iron</keyword>
<feature type="domain" description="4Fe-4S ferredoxin-type" evidence="5">
    <location>
        <begin position="185"/>
        <end position="214"/>
    </location>
</feature>
<dbReference type="PROSITE" id="PS51379">
    <property type="entry name" value="4FE4S_FER_2"/>
    <property type="match status" value="2"/>
</dbReference>
<dbReference type="GO" id="GO:0046872">
    <property type="term" value="F:metal ion binding"/>
    <property type="evidence" value="ECO:0007669"/>
    <property type="project" value="UniProtKB-KW"/>
</dbReference>
<evidence type="ECO:0000256" key="3">
    <source>
        <dbReference type="ARBA" id="ARBA00023004"/>
    </source>
</evidence>